<keyword evidence="2" id="KW-1185">Reference proteome</keyword>
<proteinExistence type="predicted"/>
<evidence type="ECO:0000313" key="1">
    <source>
        <dbReference type="EMBL" id="MPC52839.1"/>
    </source>
</evidence>
<dbReference type="EMBL" id="VSRR010011188">
    <property type="protein sequence ID" value="MPC52839.1"/>
    <property type="molecule type" value="Genomic_DNA"/>
</dbReference>
<dbReference type="Proteomes" id="UP000324222">
    <property type="component" value="Unassembled WGS sequence"/>
</dbReference>
<organism evidence="1 2">
    <name type="scientific">Portunus trituberculatus</name>
    <name type="common">Swimming crab</name>
    <name type="synonym">Neptunus trituberculatus</name>
    <dbReference type="NCBI Taxonomy" id="210409"/>
    <lineage>
        <taxon>Eukaryota</taxon>
        <taxon>Metazoa</taxon>
        <taxon>Ecdysozoa</taxon>
        <taxon>Arthropoda</taxon>
        <taxon>Crustacea</taxon>
        <taxon>Multicrustacea</taxon>
        <taxon>Malacostraca</taxon>
        <taxon>Eumalacostraca</taxon>
        <taxon>Eucarida</taxon>
        <taxon>Decapoda</taxon>
        <taxon>Pleocyemata</taxon>
        <taxon>Brachyura</taxon>
        <taxon>Eubrachyura</taxon>
        <taxon>Portunoidea</taxon>
        <taxon>Portunidae</taxon>
        <taxon>Portuninae</taxon>
        <taxon>Portunus</taxon>
    </lineage>
</organism>
<protein>
    <submittedName>
        <fullName evidence="1">Uncharacterized protein</fullName>
    </submittedName>
</protein>
<reference evidence="1 2" key="1">
    <citation type="submission" date="2019-05" db="EMBL/GenBank/DDBJ databases">
        <title>Another draft genome of Portunus trituberculatus and its Hox gene families provides insights of decapod evolution.</title>
        <authorList>
            <person name="Jeong J.-H."/>
            <person name="Song I."/>
            <person name="Kim S."/>
            <person name="Choi T."/>
            <person name="Kim D."/>
            <person name="Ryu S."/>
            <person name="Kim W."/>
        </authorList>
    </citation>
    <scope>NUCLEOTIDE SEQUENCE [LARGE SCALE GENOMIC DNA]</scope>
    <source>
        <tissue evidence="1">Muscle</tissue>
    </source>
</reference>
<comment type="caution">
    <text evidence="1">The sequence shown here is derived from an EMBL/GenBank/DDBJ whole genome shotgun (WGS) entry which is preliminary data.</text>
</comment>
<name>A0A5B7G5K5_PORTR</name>
<evidence type="ECO:0000313" key="2">
    <source>
        <dbReference type="Proteomes" id="UP000324222"/>
    </source>
</evidence>
<accession>A0A5B7G5K5</accession>
<sequence length="42" mass="4904">MISALHIAKTLIRTKLLISVDFENCGNLTFILRRLLFRHTSF</sequence>
<gene>
    <name evidence="1" type="ORF">E2C01_046718</name>
</gene>
<dbReference type="AlphaFoldDB" id="A0A5B7G5K5"/>